<feature type="transmembrane region" description="Helical" evidence="1">
    <location>
        <begin position="160"/>
        <end position="180"/>
    </location>
</feature>
<accession>I4ITI2</accession>
<comment type="caution">
    <text evidence="2">The sequence shown here is derived from an EMBL/GenBank/DDBJ whole genome shotgun (WGS) entry which is preliminary data.</text>
</comment>
<feature type="transmembrane region" description="Helical" evidence="1">
    <location>
        <begin position="6"/>
        <end position="24"/>
    </location>
</feature>
<protein>
    <submittedName>
        <fullName evidence="2">Uncharacterized protein</fullName>
    </submittedName>
</protein>
<evidence type="ECO:0000313" key="3">
    <source>
        <dbReference type="Proteomes" id="UP000004047"/>
    </source>
</evidence>
<evidence type="ECO:0000256" key="1">
    <source>
        <dbReference type="SAM" id="Phobius"/>
    </source>
</evidence>
<evidence type="ECO:0000313" key="2">
    <source>
        <dbReference type="EMBL" id="CCI37606.1"/>
    </source>
</evidence>
<keyword evidence="1" id="KW-0812">Transmembrane</keyword>
<keyword evidence="1" id="KW-0472">Membrane</keyword>
<proteinExistence type="predicted"/>
<dbReference type="RefSeq" id="WP_002800747.1">
    <property type="nucleotide sequence ID" value="NZ_CAIQ01000268.1"/>
</dbReference>
<feature type="transmembrane region" description="Helical" evidence="1">
    <location>
        <begin position="45"/>
        <end position="71"/>
    </location>
</feature>
<dbReference type="EMBL" id="CAIQ01000268">
    <property type="protein sequence ID" value="CCI37606.1"/>
    <property type="molecule type" value="Genomic_DNA"/>
</dbReference>
<feature type="transmembrane region" description="Helical" evidence="1">
    <location>
        <begin position="106"/>
        <end position="129"/>
    </location>
</feature>
<keyword evidence="1" id="KW-1133">Transmembrane helix</keyword>
<dbReference type="Proteomes" id="UP000004047">
    <property type="component" value="Unassembled WGS sequence"/>
</dbReference>
<gene>
    <name evidence="2" type="ORF">MICAK_340009</name>
</gene>
<name>I4ITI2_MICAE</name>
<reference evidence="2 3" key="1">
    <citation type="submission" date="2012-04" db="EMBL/GenBank/DDBJ databases">
        <authorList>
            <person name="Genoscope - CEA"/>
        </authorList>
    </citation>
    <scope>NUCLEOTIDE SEQUENCE [LARGE SCALE GENOMIC DNA]</scope>
    <source>
        <strain evidence="2 3">9701</strain>
    </source>
</reference>
<dbReference type="AlphaFoldDB" id="I4ITI2"/>
<organism evidence="2 3">
    <name type="scientific">Microcystis aeruginosa PCC 9701</name>
    <dbReference type="NCBI Taxonomy" id="721123"/>
    <lineage>
        <taxon>Bacteria</taxon>
        <taxon>Bacillati</taxon>
        <taxon>Cyanobacteriota</taxon>
        <taxon>Cyanophyceae</taxon>
        <taxon>Oscillatoriophycideae</taxon>
        <taxon>Chroococcales</taxon>
        <taxon>Microcystaceae</taxon>
        <taxon>Microcystis</taxon>
    </lineage>
</organism>
<feature type="transmembrane region" description="Helical" evidence="1">
    <location>
        <begin position="222"/>
        <end position="243"/>
    </location>
</feature>
<sequence length="304" mass="33875">MNALAVIGIGIIMSVCLYWFYIIFHKDIGFSWLSEEWRLGRGDRASADIPALVILSGFMSFMSYLIVYLYLSRTIKAPPSMLERGFFGSPQPNAVYNDVIGSLSGVLIWSLIPFWIAISVVLFIIRLYIIKGNSREDIRRRQIFYRPDDFPPRVLPPKRLLIPTASAFILVVGGLVYNIILFVDPHAGVHAINSIPNIGALEIPPSIIKAVNASSNLGRCSVFALALILKSYLGPIITGYVLSTEFYTLISYGNFQPVPIISSILNWVFQGFPVWASTAYLVIQVGYNVFSNGIETITDLGHHH</sequence>
<dbReference type="HOGENOM" id="CLU_914701_0_0_3"/>
<feature type="transmembrane region" description="Helical" evidence="1">
    <location>
        <begin position="264"/>
        <end position="283"/>
    </location>
</feature>